<evidence type="ECO:0000313" key="3">
    <source>
        <dbReference type="Proteomes" id="UP000198817"/>
    </source>
</evidence>
<name>A0A1I7FFL3_9FIRM</name>
<dbReference type="PANTHER" id="PTHR40039:SF1">
    <property type="entry name" value="PROTEIN DLTD"/>
    <property type="match status" value="1"/>
</dbReference>
<dbReference type="EMBL" id="FPBT01000002">
    <property type="protein sequence ID" value="SFU34906.1"/>
    <property type="molecule type" value="Genomic_DNA"/>
</dbReference>
<organism evidence="2 3">
    <name type="scientific">Eubacterium pyruvativorans</name>
    <dbReference type="NCBI Taxonomy" id="155865"/>
    <lineage>
        <taxon>Bacteria</taxon>
        <taxon>Bacillati</taxon>
        <taxon>Bacillota</taxon>
        <taxon>Clostridia</taxon>
        <taxon>Eubacteriales</taxon>
        <taxon>Eubacteriaceae</taxon>
        <taxon>Eubacterium</taxon>
    </lineage>
</organism>
<feature type="signal peptide" evidence="1">
    <location>
        <begin position="1"/>
        <end position="25"/>
    </location>
</feature>
<reference evidence="2 3" key="1">
    <citation type="submission" date="2016-10" db="EMBL/GenBank/DDBJ databases">
        <authorList>
            <person name="de Groot N.N."/>
        </authorList>
    </citation>
    <scope>NUCLEOTIDE SEQUENCE [LARGE SCALE GENOMIC DNA]</scope>
    <source>
        <strain evidence="2 3">KHGC13</strain>
    </source>
</reference>
<keyword evidence="3" id="KW-1185">Reference proteome</keyword>
<dbReference type="Proteomes" id="UP000198817">
    <property type="component" value="Unassembled WGS sequence"/>
</dbReference>
<accession>A0A1I7FFL3</accession>
<dbReference type="AlphaFoldDB" id="A0A1I7FFL3"/>
<dbReference type="NCBIfam" id="TIGR04092">
    <property type="entry name" value="LTA_DltD"/>
    <property type="match status" value="1"/>
</dbReference>
<dbReference type="InterPro" id="IPR006998">
    <property type="entry name" value="DltD"/>
</dbReference>
<evidence type="ECO:0000313" key="2">
    <source>
        <dbReference type="EMBL" id="SFU34906.1"/>
    </source>
</evidence>
<protein>
    <submittedName>
        <fullName evidence="2">D-alanine transfer protein</fullName>
    </submittedName>
</protein>
<dbReference type="OrthoDB" id="9808272at2"/>
<feature type="chain" id="PRO_5011579100" evidence="1">
    <location>
        <begin position="26"/>
        <end position="397"/>
    </location>
</feature>
<dbReference type="RefSeq" id="WP_090469780.1">
    <property type="nucleotide sequence ID" value="NZ_FOWF01000001.1"/>
</dbReference>
<dbReference type="SUPFAM" id="SSF52266">
    <property type="entry name" value="SGNH hydrolase"/>
    <property type="match status" value="1"/>
</dbReference>
<gene>
    <name evidence="2" type="ORF">SAMN05216508_102106</name>
</gene>
<proteinExistence type="predicted"/>
<evidence type="ECO:0000256" key="1">
    <source>
        <dbReference type="SAM" id="SignalP"/>
    </source>
</evidence>
<sequence>MKRLAAFCLALVLFLGISTGIRSFADGRNLRDPKGDFQYWYNPYKDRCVQALTDNLGKKTMLVFGSSELGHQKKSRFYIKNMFHRSDLDVMNIGQPYSQDLNHATMLAALAPSMHTRKAVLLLSPNWFFGEDVKPDLFSIRFSDSAYVGMLQNPTLSRGLKKAISKRTRYLLRDDRAKQKRVEAYDARYLRHTRNPLKRAEAGYYRSHTRSQERAALIMAEKVDNMKTQNRPKNPRPMVPKGQAPDWEHLQQIALERTLIHSNNPLQISDRMWKKKFARIYRRSKGLHLNTPVTISREYEDFDLFLRVCEEEGIDVQVILQPVSGFWYDHTGIDAARRNEYRKKISEVAMKNGVKVTDLSKYSYTPGMLTDAVHPWKKGWVILDEKIYNFYKAPALY</sequence>
<dbReference type="STRING" id="155865.SAMN05216515_10161"/>
<dbReference type="InterPro" id="IPR023896">
    <property type="entry name" value="LTA_DltD"/>
</dbReference>
<dbReference type="Pfam" id="PF04914">
    <property type="entry name" value="DltD"/>
    <property type="match status" value="1"/>
</dbReference>
<keyword evidence="1" id="KW-0732">Signal</keyword>
<dbReference type="PANTHER" id="PTHR40039">
    <property type="entry name" value="PROTEIN DLTD"/>
    <property type="match status" value="1"/>
</dbReference>